<evidence type="ECO:0000313" key="2">
    <source>
        <dbReference type="EMBL" id="ETN44539.1"/>
    </source>
</evidence>
<dbReference type="OrthoDB" id="10643941at2759"/>
<keyword evidence="3" id="KW-1185">Reference proteome</keyword>
<name>W2S9F6_CYPE1</name>
<dbReference type="HOGENOM" id="CLU_780784_0_0_1"/>
<dbReference type="GeneID" id="19977548"/>
<proteinExistence type="predicted"/>
<dbReference type="AlphaFoldDB" id="W2S9F6"/>
<dbReference type="VEuPathDB" id="FungiDB:HMPREF1541_10209"/>
<evidence type="ECO:0000313" key="3">
    <source>
        <dbReference type="Proteomes" id="UP000030752"/>
    </source>
</evidence>
<feature type="region of interest" description="Disordered" evidence="1">
    <location>
        <begin position="183"/>
        <end position="208"/>
    </location>
</feature>
<dbReference type="InParanoid" id="W2S9F6"/>
<dbReference type="EMBL" id="KB822714">
    <property type="protein sequence ID" value="ETN44539.1"/>
    <property type="molecule type" value="Genomic_DNA"/>
</dbReference>
<dbReference type="RefSeq" id="XP_008713102.1">
    <property type="nucleotide sequence ID" value="XM_008714880.1"/>
</dbReference>
<dbReference type="Proteomes" id="UP000030752">
    <property type="component" value="Unassembled WGS sequence"/>
</dbReference>
<reference evidence="2 3" key="1">
    <citation type="submission" date="2013-03" db="EMBL/GenBank/DDBJ databases">
        <title>The Genome Sequence of Phialophora europaea CBS 101466.</title>
        <authorList>
            <consortium name="The Broad Institute Genomics Platform"/>
            <person name="Cuomo C."/>
            <person name="de Hoog S."/>
            <person name="Gorbushina A."/>
            <person name="Walker B."/>
            <person name="Young S.K."/>
            <person name="Zeng Q."/>
            <person name="Gargeya S."/>
            <person name="Fitzgerald M."/>
            <person name="Haas B."/>
            <person name="Abouelleil A."/>
            <person name="Allen A.W."/>
            <person name="Alvarado L."/>
            <person name="Arachchi H.M."/>
            <person name="Berlin A.M."/>
            <person name="Chapman S.B."/>
            <person name="Gainer-Dewar J."/>
            <person name="Goldberg J."/>
            <person name="Griggs A."/>
            <person name="Gujja S."/>
            <person name="Hansen M."/>
            <person name="Howarth C."/>
            <person name="Imamovic A."/>
            <person name="Ireland A."/>
            <person name="Larimer J."/>
            <person name="McCowan C."/>
            <person name="Murphy C."/>
            <person name="Pearson M."/>
            <person name="Poon T.W."/>
            <person name="Priest M."/>
            <person name="Roberts A."/>
            <person name="Saif S."/>
            <person name="Shea T."/>
            <person name="Sisk P."/>
            <person name="Sykes S."/>
            <person name="Wortman J."/>
            <person name="Nusbaum C."/>
            <person name="Birren B."/>
        </authorList>
    </citation>
    <scope>NUCLEOTIDE SEQUENCE [LARGE SCALE GENOMIC DNA]</scope>
    <source>
        <strain evidence="2 3">CBS 101466</strain>
    </source>
</reference>
<evidence type="ECO:0000256" key="1">
    <source>
        <dbReference type="SAM" id="MobiDB-lite"/>
    </source>
</evidence>
<sequence length="355" mass="40543">MAVSQNASQPSEGDIDPNSTLLIRLCISTVPASRRQHQLSDSENLAMRDHGTTFQSIDLLAEDDASHGNAKPAQNDTTRDQVMNMSLDQLELLCRRVQQLELSNYGLLKTIYGPQISAAPFSWFNGHSPASRLEVGSEAYRRLLYDQYRKMMSTARNPEIHHLQPTSPAGASVLREYQMQLTVQAQHQRDQRPNSEPKDQNREKSRLHAPFRVSKTALRAYKRHMDCWDAGIRRPFEQNTALTDYQIQLMALEEQNQRRLLAIHNHTESRDKEQFQMAQYEAQLSALKDMNDRQMSQPSAPGEPAVSPVDFTRDNLDLDTNIVESIEDQTQELTLGSPRAKPRPTKRRSRRPARS</sequence>
<feature type="region of interest" description="Disordered" evidence="1">
    <location>
        <begin position="291"/>
        <end position="355"/>
    </location>
</feature>
<protein>
    <submittedName>
        <fullName evidence="2">Uncharacterized protein</fullName>
    </submittedName>
</protein>
<accession>W2S9F6</accession>
<organism evidence="2 3">
    <name type="scientific">Cyphellophora europaea (strain CBS 101466)</name>
    <name type="common">Phialophora europaea</name>
    <dbReference type="NCBI Taxonomy" id="1220924"/>
    <lineage>
        <taxon>Eukaryota</taxon>
        <taxon>Fungi</taxon>
        <taxon>Dikarya</taxon>
        <taxon>Ascomycota</taxon>
        <taxon>Pezizomycotina</taxon>
        <taxon>Eurotiomycetes</taxon>
        <taxon>Chaetothyriomycetidae</taxon>
        <taxon>Chaetothyriales</taxon>
        <taxon>Cyphellophoraceae</taxon>
        <taxon>Cyphellophora</taxon>
    </lineage>
</organism>
<feature type="compositionally biased region" description="Basic residues" evidence="1">
    <location>
        <begin position="340"/>
        <end position="355"/>
    </location>
</feature>
<feature type="compositionally biased region" description="Basic and acidic residues" evidence="1">
    <location>
        <begin position="187"/>
        <end position="206"/>
    </location>
</feature>
<gene>
    <name evidence="2" type="ORF">HMPREF1541_10209</name>
</gene>